<dbReference type="Proteomes" id="UP000271889">
    <property type="component" value="Unassembled WGS sequence"/>
</dbReference>
<dbReference type="Gene3D" id="3.40.50.620">
    <property type="entry name" value="HUPs"/>
    <property type="match status" value="1"/>
</dbReference>
<gene>
    <name evidence="5" type="ORF">CGOC_LOCUS7186</name>
</gene>
<evidence type="ECO:0000313" key="5">
    <source>
        <dbReference type="EMBL" id="VDK76026.1"/>
    </source>
</evidence>
<dbReference type="InterPro" id="IPR001962">
    <property type="entry name" value="Asn_synthase"/>
</dbReference>
<keyword evidence="2" id="KW-0547">Nucleotide-binding</keyword>
<protein>
    <recommendedName>
        <fullName evidence="4">Asparagine synthetase domain-containing protein</fullName>
    </recommendedName>
</protein>
<evidence type="ECO:0000256" key="3">
    <source>
        <dbReference type="ARBA" id="ARBA00022840"/>
    </source>
</evidence>
<evidence type="ECO:0000256" key="1">
    <source>
        <dbReference type="ARBA" id="ARBA00005187"/>
    </source>
</evidence>
<dbReference type="Pfam" id="PF00733">
    <property type="entry name" value="Asn_synthase"/>
    <property type="match status" value="1"/>
</dbReference>
<dbReference type="GO" id="GO:0005829">
    <property type="term" value="C:cytosol"/>
    <property type="evidence" value="ECO:0007669"/>
    <property type="project" value="TreeGrafter"/>
</dbReference>
<reference evidence="5 6" key="1">
    <citation type="submission" date="2018-11" db="EMBL/GenBank/DDBJ databases">
        <authorList>
            <consortium name="Pathogen Informatics"/>
        </authorList>
    </citation>
    <scope>NUCLEOTIDE SEQUENCE [LARGE SCALE GENOMIC DNA]</scope>
</reference>
<dbReference type="SUPFAM" id="SSF52402">
    <property type="entry name" value="Adenine nucleotide alpha hydrolases-like"/>
    <property type="match status" value="1"/>
</dbReference>
<dbReference type="PANTHER" id="PTHR11772">
    <property type="entry name" value="ASPARAGINE SYNTHETASE"/>
    <property type="match status" value="1"/>
</dbReference>
<dbReference type="InterPro" id="IPR050795">
    <property type="entry name" value="Asn_Synthetase"/>
</dbReference>
<organism evidence="5 6">
    <name type="scientific">Cylicostephanus goldi</name>
    <name type="common">Nematode worm</name>
    <dbReference type="NCBI Taxonomy" id="71465"/>
    <lineage>
        <taxon>Eukaryota</taxon>
        <taxon>Metazoa</taxon>
        <taxon>Ecdysozoa</taxon>
        <taxon>Nematoda</taxon>
        <taxon>Chromadorea</taxon>
        <taxon>Rhabditida</taxon>
        <taxon>Rhabditina</taxon>
        <taxon>Rhabditomorpha</taxon>
        <taxon>Strongyloidea</taxon>
        <taxon>Strongylidae</taxon>
        <taxon>Cylicostephanus</taxon>
    </lineage>
</organism>
<dbReference type="PANTHER" id="PTHR11772:SF23">
    <property type="entry name" value="ASPARAGINE SYNTHETASE [GLUTAMINE-HYDROLYZING]"/>
    <property type="match status" value="1"/>
</dbReference>
<evidence type="ECO:0000259" key="4">
    <source>
        <dbReference type="Pfam" id="PF00733"/>
    </source>
</evidence>
<evidence type="ECO:0000256" key="2">
    <source>
        <dbReference type="ARBA" id="ARBA00022741"/>
    </source>
</evidence>
<dbReference type="GO" id="GO:0004066">
    <property type="term" value="F:asparagine synthase (glutamine-hydrolyzing) activity"/>
    <property type="evidence" value="ECO:0007669"/>
    <property type="project" value="InterPro"/>
</dbReference>
<dbReference type="AlphaFoldDB" id="A0A3P6SMA7"/>
<sequence length="54" mass="5981">MPHAQTMIREILIAAVEKRLMGNRQFGFMLSGGLDSSLIASIATKFLKQVIIFS</sequence>
<proteinExistence type="predicted"/>
<keyword evidence="3" id="KW-0067">ATP-binding</keyword>
<feature type="domain" description="Asparagine synthetase" evidence="4">
    <location>
        <begin position="8"/>
        <end position="54"/>
    </location>
</feature>
<accession>A0A3P6SMA7</accession>
<dbReference type="GO" id="GO:0006529">
    <property type="term" value="P:asparagine biosynthetic process"/>
    <property type="evidence" value="ECO:0007669"/>
    <property type="project" value="InterPro"/>
</dbReference>
<name>A0A3P6SMA7_CYLGO</name>
<dbReference type="OrthoDB" id="409189at2759"/>
<evidence type="ECO:0000313" key="6">
    <source>
        <dbReference type="Proteomes" id="UP000271889"/>
    </source>
</evidence>
<dbReference type="InterPro" id="IPR014729">
    <property type="entry name" value="Rossmann-like_a/b/a_fold"/>
</dbReference>
<keyword evidence="6" id="KW-1185">Reference proteome</keyword>
<comment type="pathway">
    <text evidence="1">Amino-acid biosynthesis; L-asparagine biosynthesis; L-asparagine from L-aspartate (L-Gln route): step 1/1.</text>
</comment>
<dbReference type="GO" id="GO:0005524">
    <property type="term" value="F:ATP binding"/>
    <property type="evidence" value="ECO:0007669"/>
    <property type="project" value="UniProtKB-KW"/>
</dbReference>
<dbReference type="EMBL" id="UYRV01024671">
    <property type="protein sequence ID" value="VDK76026.1"/>
    <property type="molecule type" value="Genomic_DNA"/>
</dbReference>